<dbReference type="PANTHER" id="PTHR42747:SF3">
    <property type="entry name" value="NITRONATE MONOOXYGENASE-RELATED"/>
    <property type="match status" value="1"/>
</dbReference>
<dbReference type="InterPro" id="IPR004136">
    <property type="entry name" value="NMO"/>
</dbReference>
<protein>
    <submittedName>
        <fullName evidence="8">Uncharacterized protein</fullName>
    </submittedName>
</protein>
<comment type="caution">
    <text evidence="8">The sequence shown here is derived from an EMBL/GenBank/DDBJ whole genome shotgun (WGS) entry which is preliminary data.</text>
</comment>
<proteinExistence type="inferred from homology"/>
<keyword evidence="3" id="KW-0285">Flavoprotein</keyword>
<keyword evidence="7" id="KW-0503">Monooxygenase</keyword>
<comment type="similarity">
    <text evidence="2">Belongs to the nitronate monooxygenase family. NMO class I subfamily.</text>
</comment>
<dbReference type="AlphaFoldDB" id="A0A0F9NI43"/>
<evidence type="ECO:0000256" key="1">
    <source>
        <dbReference type="ARBA" id="ARBA00001917"/>
    </source>
</evidence>
<keyword evidence="6" id="KW-0560">Oxidoreductase</keyword>
<keyword evidence="5" id="KW-0547">Nucleotide-binding</keyword>
<evidence type="ECO:0000256" key="2">
    <source>
        <dbReference type="ARBA" id="ARBA00009881"/>
    </source>
</evidence>
<evidence type="ECO:0000256" key="5">
    <source>
        <dbReference type="ARBA" id="ARBA00022741"/>
    </source>
</evidence>
<dbReference type="Gene3D" id="3.20.20.70">
    <property type="entry name" value="Aldolase class I"/>
    <property type="match status" value="1"/>
</dbReference>
<evidence type="ECO:0000256" key="6">
    <source>
        <dbReference type="ARBA" id="ARBA00023002"/>
    </source>
</evidence>
<dbReference type="InterPro" id="IPR013785">
    <property type="entry name" value="Aldolase_TIM"/>
</dbReference>
<accession>A0A0F9NI43</accession>
<organism evidence="8">
    <name type="scientific">marine sediment metagenome</name>
    <dbReference type="NCBI Taxonomy" id="412755"/>
    <lineage>
        <taxon>unclassified sequences</taxon>
        <taxon>metagenomes</taxon>
        <taxon>ecological metagenomes</taxon>
    </lineage>
</organism>
<evidence type="ECO:0000256" key="7">
    <source>
        <dbReference type="ARBA" id="ARBA00023033"/>
    </source>
</evidence>
<reference evidence="8" key="1">
    <citation type="journal article" date="2015" name="Nature">
        <title>Complex archaea that bridge the gap between prokaryotes and eukaryotes.</title>
        <authorList>
            <person name="Spang A."/>
            <person name="Saw J.H."/>
            <person name="Jorgensen S.L."/>
            <person name="Zaremba-Niedzwiedzka K."/>
            <person name="Martijn J."/>
            <person name="Lind A.E."/>
            <person name="van Eijk R."/>
            <person name="Schleper C."/>
            <person name="Guy L."/>
            <person name="Ettema T.J."/>
        </authorList>
    </citation>
    <scope>NUCLEOTIDE SEQUENCE</scope>
</reference>
<evidence type="ECO:0000256" key="4">
    <source>
        <dbReference type="ARBA" id="ARBA00022643"/>
    </source>
</evidence>
<gene>
    <name evidence="8" type="ORF">LCGC14_1334280</name>
</gene>
<dbReference type="EMBL" id="LAZR01008097">
    <property type="protein sequence ID" value="KKM80992.1"/>
    <property type="molecule type" value="Genomic_DNA"/>
</dbReference>
<dbReference type="GO" id="GO:0018580">
    <property type="term" value="F:nitronate monooxygenase activity"/>
    <property type="evidence" value="ECO:0007669"/>
    <property type="project" value="InterPro"/>
</dbReference>
<dbReference type="GO" id="GO:0000166">
    <property type="term" value="F:nucleotide binding"/>
    <property type="evidence" value="ECO:0007669"/>
    <property type="project" value="UniProtKB-KW"/>
</dbReference>
<evidence type="ECO:0000313" key="8">
    <source>
        <dbReference type="EMBL" id="KKM80992.1"/>
    </source>
</evidence>
<dbReference type="PANTHER" id="PTHR42747">
    <property type="entry name" value="NITRONATE MONOOXYGENASE-RELATED"/>
    <property type="match status" value="1"/>
</dbReference>
<sequence length="355" mass="38594">MPCKSLLSLLGVKLPIIQAPMAGVSTPSLAAKVTNAGGVGSIGIGAMSNEDAEKAISDTMKLTDKPFNVNVFCHQTPRKNIELERKWINQFLPTFNSFKTLPPKELKEIYQSFNDSKQIDILIKLKPKIVSFHFGLPCPEYLEVLKNLGITTLATATSLEEAHLIEQAGIDIVVAQGIEAGGHRGVFELTRTDEKLSTIHLLKKIILQTSLPVVAAGGIMNGNDIFNALNNGAMAVQMGTAFLLCPEANVGKYYHSKIKQCEKGMTTITSCISGRPARGIINQIIKTGNEFPLSSIPDYPYAYDLAKQLNNAAVKSSSNDYSALWAGTGVTKAREMTVENLIKTLEREINEAKQT</sequence>
<dbReference type="FunFam" id="3.20.20.70:FF:000154">
    <property type="entry name" value="Probable nitronate monooxygenase"/>
    <property type="match status" value="1"/>
</dbReference>
<dbReference type="Pfam" id="PF03060">
    <property type="entry name" value="NMO"/>
    <property type="match status" value="1"/>
</dbReference>
<dbReference type="SUPFAM" id="SSF51412">
    <property type="entry name" value="Inosine monophosphate dehydrogenase (IMPDH)"/>
    <property type="match status" value="1"/>
</dbReference>
<keyword evidence="4" id="KW-0288">FMN</keyword>
<dbReference type="CDD" id="cd04730">
    <property type="entry name" value="NPD_like"/>
    <property type="match status" value="1"/>
</dbReference>
<comment type="cofactor">
    <cofactor evidence="1">
        <name>FMN</name>
        <dbReference type="ChEBI" id="CHEBI:58210"/>
    </cofactor>
</comment>
<name>A0A0F9NI43_9ZZZZ</name>
<evidence type="ECO:0000256" key="3">
    <source>
        <dbReference type="ARBA" id="ARBA00022630"/>
    </source>
</evidence>